<accession>A0A101TIZ4</accession>
<keyword evidence="3" id="KW-1185">Reference proteome</keyword>
<feature type="region of interest" description="Disordered" evidence="1">
    <location>
        <begin position="51"/>
        <end position="72"/>
    </location>
</feature>
<proteinExistence type="predicted"/>
<evidence type="ECO:0000256" key="1">
    <source>
        <dbReference type="SAM" id="MobiDB-lite"/>
    </source>
</evidence>
<sequence>MGTGVLLVIEMIERAGHEEHFDEEQGKRPVLRHGHVCQGRWGYRSRVEAREERSPRTMPRTMPRVMTSLSDR</sequence>
<evidence type="ECO:0000313" key="3">
    <source>
        <dbReference type="Proteomes" id="UP000053429"/>
    </source>
</evidence>
<comment type="caution">
    <text evidence="2">The sequence shown here is derived from an EMBL/GenBank/DDBJ whole genome shotgun (WGS) entry which is preliminary data.</text>
</comment>
<protein>
    <submittedName>
        <fullName evidence="2">Uncharacterized protein</fullName>
    </submittedName>
</protein>
<reference evidence="2 3" key="1">
    <citation type="submission" date="2015-10" db="EMBL/GenBank/DDBJ databases">
        <title>Draft genome sequence of Streptomyces caeruleatus NRRL B-24802, type strain for the species Streptomyces caeruleatus.</title>
        <authorList>
            <person name="Ruckert C."/>
            <person name="Winkler A."/>
            <person name="Kalinowski J."/>
            <person name="Kampfer P."/>
            <person name="Glaeser S."/>
        </authorList>
    </citation>
    <scope>NUCLEOTIDE SEQUENCE [LARGE SCALE GENOMIC DNA]</scope>
    <source>
        <strain evidence="2 3">NRRL B-24802</strain>
    </source>
</reference>
<dbReference type="AlphaFoldDB" id="A0A101TIZ4"/>
<dbReference type="EMBL" id="LMWY01000056">
    <property type="protein sequence ID" value="KUN93207.1"/>
    <property type="molecule type" value="Genomic_DNA"/>
</dbReference>
<gene>
    <name evidence="2" type="ORF">AQJ67_39135</name>
</gene>
<name>A0A101TIZ4_9ACTN</name>
<evidence type="ECO:0000313" key="2">
    <source>
        <dbReference type="EMBL" id="KUN93207.1"/>
    </source>
</evidence>
<feature type="compositionally biased region" description="Low complexity" evidence="1">
    <location>
        <begin position="56"/>
        <end position="72"/>
    </location>
</feature>
<dbReference type="Proteomes" id="UP000053429">
    <property type="component" value="Unassembled WGS sequence"/>
</dbReference>
<organism evidence="2 3">
    <name type="scientific">Streptomyces caeruleatus</name>
    <dbReference type="NCBI Taxonomy" id="661399"/>
    <lineage>
        <taxon>Bacteria</taxon>
        <taxon>Bacillati</taxon>
        <taxon>Actinomycetota</taxon>
        <taxon>Actinomycetes</taxon>
        <taxon>Kitasatosporales</taxon>
        <taxon>Streptomycetaceae</taxon>
        <taxon>Streptomyces</taxon>
    </lineage>
</organism>